<feature type="signal peptide" evidence="2">
    <location>
        <begin position="1"/>
        <end position="18"/>
    </location>
</feature>
<protein>
    <recommendedName>
        <fullName evidence="4">Glycoside hydrolase</fullName>
    </recommendedName>
</protein>
<dbReference type="KEGG" id="sphu:SPPYR_0559"/>
<feature type="region of interest" description="Disordered" evidence="1">
    <location>
        <begin position="268"/>
        <end position="289"/>
    </location>
</feature>
<dbReference type="GO" id="GO:0008237">
    <property type="term" value="F:metallopeptidase activity"/>
    <property type="evidence" value="ECO:0007669"/>
    <property type="project" value="InterPro"/>
</dbReference>
<evidence type="ECO:0000313" key="3">
    <source>
        <dbReference type="EMBL" id="SBV31679.1"/>
    </source>
</evidence>
<dbReference type="RefSeq" id="WP_295323452.1">
    <property type="nucleotide sequence ID" value="NZ_LT598653.1"/>
</dbReference>
<reference evidence="3" key="1">
    <citation type="submission" date="2016-03" db="EMBL/GenBank/DDBJ databases">
        <authorList>
            <person name="Ploux O."/>
        </authorList>
    </citation>
    <scope>NUCLEOTIDE SEQUENCE</scope>
    <source>
        <strain evidence="3">UC10</strain>
    </source>
</reference>
<dbReference type="PROSITE" id="PS51257">
    <property type="entry name" value="PROKAR_LIPOPROTEIN"/>
    <property type="match status" value="1"/>
</dbReference>
<evidence type="ECO:0000256" key="2">
    <source>
        <dbReference type="SAM" id="SignalP"/>
    </source>
</evidence>
<organism evidence="3">
    <name type="scientific">uncultured Sphingopyxis sp</name>
    <dbReference type="NCBI Taxonomy" id="310581"/>
    <lineage>
        <taxon>Bacteria</taxon>
        <taxon>Pseudomonadati</taxon>
        <taxon>Pseudomonadota</taxon>
        <taxon>Alphaproteobacteria</taxon>
        <taxon>Sphingomonadales</taxon>
        <taxon>Sphingomonadaceae</taxon>
        <taxon>Sphingopyxis</taxon>
        <taxon>environmental samples</taxon>
    </lineage>
</organism>
<dbReference type="AlphaFoldDB" id="A0A1Y5PNU5"/>
<name>A0A1Y5PNU5_9SPHN</name>
<evidence type="ECO:0000256" key="1">
    <source>
        <dbReference type="SAM" id="MobiDB-lite"/>
    </source>
</evidence>
<proteinExistence type="predicted"/>
<keyword evidence="2" id="KW-0732">Signal</keyword>
<dbReference type="InterPro" id="IPR024079">
    <property type="entry name" value="MetalloPept_cat_dom_sf"/>
</dbReference>
<accession>A0A1Y5PNU5</accession>
<dbReference type="Gene3D" id="3.40.390.10">
    <property type="entry name" value="Collagenase (Catalytic Domain)"/>
    <property type="match status" value="1"/>
</dbReference>
<dbReference type="EMBL" id="LT598653">
    <property type="protein sequence ID" value="SBV31679.1"/>
    <property type="molecule type" value="Genomic_DNA"/>
</dbReference>
<gene>
    <name evidence="3" type="ORF">SPPYR_0559</name>
</gene>
<evidence type="ECO:0008006" key="4">
    <source>
        <dbReference type="Google" id="ProtNLM"/>
    </source>
</evidence>
<sequence length="289" mass="31861">MKRPLIAACLLLAGCAEARPVIGPPPPALALDPFYTKSVSAAGIPISASDAVPDEALFTARRIVLAMLEKRPDLAHALVSAGQRVMIMGVEEQTTDVPEQRDWKKPAIDDPRLTRCERKYYAERIGRLSDREYWNSRARGMGGLLTSGATENLLAMPGTRYFGETILVHEFSHAIFDAMETADPALFAQVQKAYADAMTRHLWDGQYGATTAHEYWAEGTQFWFNSNKLAVIDGRRILSDADLSRHDPALAAALRAVYGDRHRLPGDPFYRHPARVPDGPPSQSTGETC</sequence>
<feature type="chain" id="PRO_5013096835" description="Glycoside hydrolase" evidence="2">
    <location>
        <begin position="19"/>
        <end position="289"/>
    </location>
</feature>